<accession>A0ABM6JKF7</accession>
<keyword evidence="11 13" id="KW-0998">Cell outer membrane</keyword>
<dbReference type="EMBL" id="CP020472">
    <property type="protein sequence ID" value="ARD21376.1"/>
    <property type="molecule type" value="Genomic_DNA"/>
</dbReference>
<dbReference type="InterPro" id="IPR004565">
    <property type="entry name" value="OM_lipoprot_LolB"/>
</dbReference>
<evidence type="ECO:0000256" key="14">
    <source>
        <dbReference type="SAM" id="SignalP"/>
    </source>
</evidence>
<comment type="function">
    <text evidence="13">Plays a critical role in the incorporation of lipoproteins in the outer membrane after they are released by the LolA protein.</text>
</comment>
<keyword evidence="12 15" id="KW-0449">Lipoprotein</keyword>
<comment type="similarity">
    <text evidence="2 13">Belongs to the LolB family.</text>
</comment>
<evidence type="ECO:0000313" key="15">
    <source>
        <dbReference type="EMBL" id="ARD21376.1"/>
    </source>
</evidence>
<comment type="subunit">
    <text evidence="3 13">Monomer.</text>
</comment>
<keyword evidence="6 14" id="KW-0732">Signal</keyword>
<dbReference type="HAMAP" id="MF_00233">
    <property type="entry name" value="LolB"/>
    <property type="match status" value="1"/>
</dbReference>
<dbReference type="Gene3D" id="2.50.20.10">
    <property type="entry name" value="Lipoprotein localisation LolA/LolB/LppX"/>
    <property type="match status" value="1"/>
</dbReference>
<dbReference type="CDD" id="cd16326">
    <property type="entry name" value="LolB"/>
    <property type="match status" value="1"/>
</dbReference>
<evidence type="ECO:0000256" key="2">
    <source>
        <dbReference type="ARBA" id="ARBA00009696"/>
    </source>
</evidence>
<evidence type="ECO:0000256" key="11">
    <source>
        <dbReference type="ARBA" id="ARBA00023237"/>
    </source>
</evidence>
<evidence type="ECO:0000256" key="7">
    <source>
        <dbReference type="ARBA" id="ARBA00022927"/>
    </source>
</evidence>
<proteinExistence type="inferred from homology"/>
<keyword evidence="10 13" id="KW-0143">Chaperone</keyword>
<sequence length="209" mass="23329">MQYLTFTPHRILLLCCLFLSACSVKPPHTLSNIDVTQANEAKAWEIQGKLAFRSSTDKFSTNLFWFHDNLLSQPHDELSLTTMIGTTALSLTSKQGLATITVQGKTYTDTDPQRLIGQVSGMQIPLNKLPLWITGQVTNDDIVDSYNDDGSISAFTSPELGESWQVEYISYQQQSGAMVPKLLQITRADVRIKIQINQWQALAPIDIPL</sequence>
<protein>
    <recommendedName>
        <fullName evidence="4 13">Outer-membrane lipoprotein LolB</fullName>
    </recommendedName>
</protein>
<evidence type="ECO:0000256" key="3">
    <source>
        <dbReference type="ARBA" id="ARBA00011245"/>
    </source>
</evidence>
<evidence type="ECO:0000256" key="13">
    <source>
        <dbReference type="HAMAP-Rule" id="MF_00233"/>
    </source>
</evidence>
<dbReference type="NCBIfam" id="TIGR00548">
    <property type="entry name" value="lolB"/>
    <property type="match status" value="1"/>
</dbReference>
<evidence type="ECO:0000256" key="9">
    <source>
        <dbReference type="ARBA" id="ARBA00023139"/>
    </source>
</evidence>
<dbReference type="RefSeq" id="WP_080915112.1">
    <property type="nucleotide sequence ID" value="NZ_CP020472.1"/>
</dbReference>
<reference evidence="15 16" key="1">
    <citation type="submission" date="2017-03" db="EMBL/GenBank/DDBJ databases">
        <title>Genome sequencing of Shewanella japonica KCTC 22435.</title>
        <authorList>
            <person name="Kim K.M."/>
        </authorList>
    </citation>
    <scope>NUCLEOTIDE SEQUENCE [LARGE SCALE GENOMIC DNA]</scope>
    <source>
        <strain evidence="15 16">KCTC 22435</strain>
    </source>
</reference>
<feature type="chain" id="PRO_5045828185" description="Outer-membrane lipoprotein LolB" evidence="14">
    <location>
        <begin position="22"/>
        <end position="209"/>
    </location>
</feature>
<dbReference type="Proteomes" id="UP000191820">
    <property type="component" value="Chromosome"/>
</dbReference>
<keyword evidence="16" id="KW-1185">Reference proteome</keyword>
<organism evidence="15 16">
    <name type="scientific">Shewanella japonica</name>
    <dbReference type="NCBI Taxonomy" id="93973"/>
    <lineage>
        <taxon>Bacteria</taxon>
        <taxon>Pseudomonadati</taxon>
        <taxon>Pseudomonadota</taxon>
        <taxon>Gammaproteobacteria</taxon>
        <taxon>Alteromonadales</taxon>
        <taxon>Shewanellaceae</taxon>
        <taxon>Shewanella</taxon>
    </lineage>
</organism>
<evidence type="ECO:0000256" key="5">
    <source>
        <dbReference type="ARBA" id="ARBA00022448"/>
    </source>
</evidence>
<evidence type="ECO:0000256" key="12">
    <source>
        <dbReference type="ARBA" id="ARBA00023288"/>
    </source>
</evidence>
<gene>
    <name evidence="13" type="primary">lolB</name>
    <name evidence="15" type="ORF">SJ2017_1045</name>
</gene>
<evidence type="ECO:0000256" key="6">
    <source>
        <dbReference type="ARBA" id="ARBA00022729"/>
    </source>
</evidence>
<name>A0ABM6JKF7_9GAMM</name>
<evidence type="ECO:0000256" key="8">
    <source>
        <dbReference type="ARBA" id="ARBA00023136"/>
    </source>
</evidence>
<evidence type="ECO:0000256" key="4">
    <source>
        <dbReference type="ARBA" id="ARBA00016202"/>
    </source>
</evidence>
<keyword evidence="8 13" id="KW-0472">Membrane</keyword>
<evidence type="ECO:0000256" key="10">
    <source>
        <dbReference type="ARBA" id="ARBA00023186"/>
    </source>
</evidence>
<dbReference type="Pfam" id="PF03550">
    <property type="entry name" value="LolB"/>
    <property type="match status" value="1"/>
</dbReference>
<comment type="subcellular location">
    <subcellularLocation>
        <location evidence="1">Cell outer membrane</location>
        <topology evidence="1">Lipid-anchor</topology>
    </subcellularLocation>
</comment>
<dbReference type="InterPro" id="IPR029046">
    <property type="entry name" value="LolA/LolB/LppX"/>
</dbReference>
<feature type="signal peptide" evidence="14">
    <location>
        <begin position="1"/>
        <end position="21"/>
    </location>
</feature>
<evidence type="ECO:0000256" key="1">
    <source>
        <dbReference type="ARBA" id="ARBA00004459"/>
    </source>
</evidence>
<evidence type="ECO:0000313" key="16">
    <source>
        <dbReference type="Proteomes" id="UP000191820"/>
    </source>
</evidence>
<keyword evidence="7 13" id="KW-0653">Protein transport</keyword>
<keyword evidence="5 13" id="KW-0813">Transport</keyword>
<dbReference type="SUPFAM" id="SSF89392">
    <property type="entry name" value="Prokaryotic lipoproteins and lipoprotein localization factors"/>
    <property type="match status" value="1"/>
</dbReference>
<keyword evidence="9" id="KW-0564">Palmitate</keyword>